<dbReference type="Pfam" id="PF09532">
    <property type="entry name" value="FDF"/>
    <property type="match status" value="1"/>
</dbReference>
<feature type="domain" description="DFDF" evidence="7">
    <location>
        <begin position="359"/>
        <end position="395"/>
    </location>
</feature>
<dbReference type="OrthoDB" id="10030313at2759"/>
<evidence type="ECO:0000313" key="8">
    <source>
        <dbReference type="EMBL" id="KAA6408538.1"/>
    </source>
</evidence>
<keyword evidence="4" id="KW-0963">Cytoplasm</keyword>
<dbReference type="InterPro" id="IPR036652">
    <property type="entry name" value="YjeF_N_dom_sf"/>
</dbReference>
<dbReference type="Pfam" id="PF03853">
    <property type="entry name" value="YjeF_N"/>
    <property type="match status" value="1"/>
</dbReference>
<reference evidence="8 9" key="1">
    <citation type="submission" date="2019-09" db="EMBL/GenBank/DDBJ databases">
        <title>The hologenome of the rock-dwelling lichen Lasallia pustulata.</title>
        <authorList>
            <person name="Greshake Tzovaras B."/>
            <person name="Segers F."/>
            <person name="Bicker A."/>
            <person name="Dal Grande F."/>
            <person name="Otte J."/>
            <person name="Hankeln T."/>
            <person name="Schmitt I."/>
            <person name="Ebersberger I."/>
        </authorList>
    </citation>
    <scope>NUCLEOTIDE SEQUENCE [LARGE SCALE GENOMIC DNA]</scope>
    <source>
        <strain evidence="8">A1-1</strain>
    </source>
</reference>
<gene>
    <name evidence="8" type="ORF">FRX48_07620</name>
</gene>
<dbReference type="InterPro" id="IPR004443">
    <property type="entry name" value="YjeF_N_dom"/>
</dbReference>
<dbReference type="GO" id="GO:0033962">
    <property type="term" value="P:P-body assembly"/>
    <property type="evidence" value="ECO:0007669"/>
    <property type="project" value="TreeGrafter"/>
</dbReference>
<name>A0A5M8PHT2_9LECA</name>
<feature type="compositionally biased region" description="Polar residues" evidence="5">
    <location>
        <begin position="314"/>
        <end position="337"/>
    </location>
</feature>
<dbReference type="PANTHER" id="PTHR13612">
    <property type="entry name" value="ENHANCER OF MRNA-DECAPPING PROTEIN 3"/>
    <property type="match status" value="1"/>
</dbReference>
<feature type="compositionally biased region" description="Polar residues" evidence="5">
    <location>
        <begin position="432"/>
        <end position="441"/>
    </location>
</feature>
<dbReference type="InterPro" id="IPR025762">
    <property type="entry name" value="DFDF"/>
</dbReference>
<feature type="compositionally biased region" description="Low complexity" evidence="5">
    <location>
        <begin position="135"/>
        <end position="148"/>
    </location>
</feature>
<dbReference type="PROSITE" id="PS51385">
    <property type="entry name" value="YJEF_N"/>
    <property type="match status" value="1"/>
</dbReference>
<comment type="caution">
    <text evidence="8">The sequence shown here is derived from an EMBL/GenBank/DDBJ whole genome shotgun (WGS) entry which is preliminary data.</text>
</comment>
<comment type="similarity">
    <text evidence="2">Belongs to the EDC3 family.</text>
</comment>
<dbReference type="GO" id="GO:0000932">
    <property type="term" value="C:P-body"/>
    <property type="evidence" value="ECO:0007669"/>
    <property type="project" value="UniProtKB-SubCell"/>
</dbReference>
<dbReference type="PANTHER" id="PTHR13612:SF0">
    <property type="entry name" value="ENHANCER OF MRNA-DECAPPING PROTEIN 3"/>
    <property type="match status" value="1"/>
</dbReference>
<feature type="compositionally biased region" description="Basic residues" evidence="5">
    <location>
        <begin position="263"/>
        <end position="274"/>
    </location>
</feature>
<feature type="compositionally biased region" description="Basic residues" evidence="5">
    <location>
        <begin position="456"/>
        <end position="471"/>
    </location>
</feature>
<dbReference type="EMBL" id="VXIT01000013">
    <property type="protein sequence ID" value="KAA6408538.1"/>
    <property type="molecule type" value="Genomic_DNA"/>
</dbReference>
<feature type="region of interest" description="Disordered" evidence="5">
    <location>
        <begin position="432"/>
        <end position="527"/>
    </location>
</feature>
<dbReference type="InterPro" id="IPR019050">
    <property type="entry name" value="FDF_dom"/>
</dbReference>
<dbReference type="Proteomes" id="UP000324767">
    <property type="component" value="Unassembled WGS sequence"/>
</dbReference>
<organism evidence="8 9">
    <name type="scientific">Lasallia pustulata</name>
    <dbReference type="NCBI Taxonomy" id="136370"/>
    <lineage>
        <taxon>Eukaryota</taxon>
        <taxon>Fungi</taxon>
        <taxon>Dikarya</taxon>
        <taxon>Ascomycota</taxon>
        <taxon>Pezizomycotina</taxon>
        <taxon>Lecanoromycetes</taxon>
        <taxon>OSLEUM clade</taxon>
        <taxon>Umbilicariomycetidae</taxon>
        <taxon>Umbilicariales</taxon>
        <taxon>Umbilicariaceae</taxon>
        <taxon>Lasallia</taxon>
    </lineage>
</organism>
<dbReference type="SUPFAM" id="SSF64153">
    <property type="entry name" value="YjeF N-terminal domain-like"/>
    <property type="match status" value="1"/>
</dbReference>
<evidence type="ECO:0000313" key="9">
    <source>
        <dbReference type="Proteomes" id="UP000324767"/>
    </source>
</evidence>
<evidence type="ECO:0000259" key="7">
    <source>
        <dbReference type="PROSITE" id="PS51512"/>
    </source>
</evidence>
<dbReference type="SMART" id="SM01199">
    <property type="entry name" value="FDF"/>
    <property type="match status" value="1"/>
</dbReference>
<feature type="region of interest" description="Disordered" evidence="5">
    <location>
        <begin position="134"/>
        <end position="157"/>
    </location>
</feature>
<evidence type="ECO:0000256" key="4">
    <source>
        <dbReference type="ARBA" id="ARBA00022490"/>
    </source>
</evidence>
<dbReference type="GO" id="GO:0003729">
    <property type="term" value="F:mRNA binding"/>
    <property type="evidence" value="ECO:0007669"/>
    <property type="project" value="TreeGrafter"/>
</dbReference>
<evidence type="ECO:0000259" key="6">
    <source>
        <dbReference type="PROSITE" id="PS51385"/>
    </source>
</evidence>
<evidence type="ECO:0000256" key="5">
    <source>
        <dbReference type="SAM" id="MobiDB-lite"/>
    </source>
</evidence>
<proteinExistence type="inferred from homology"/>
<evidence type="ECO:0000256" key="1">
    <source>
        <dbReference type="ARBA" id="ARBA00004201"/>
    </source>
</evidence>
<accession>A0A5M8PHT2</accession>
<dbReference type="GO" id="GO:0031087">
    <property type="term" value="P:deadenylation-independent decapping of nuclear-transcribed mRNA"/>
    <property type="evidence" value="ECO:0007669"/>
    <property type="project" value="TreeGrafter"/>
</dbReference>
<feature type="domain" description="YjeF N-terminal" evidence="6">
    <location>
        <begin position="539"/>
        <end position="775"/>
    </location>
</feature>
<feature type="compositionally biased region" description="Polar residues" evidence="5">
    <location>
        <begin position="472"/>
        <end position="483"/>
    </location>
</feature>
<sequence>MAADFIGLTVLVTLKSPNAARVQGLVANVVGQQLTLRDVTWHASGHRTPSFVVEGSNIADLEVAPDLSSPANVGNHDTNAIPSATFTHTQGPNYPSSRVLDQRQTLPTGNAKLPAQATKQPIQSYVDPAILSFVKPPNKSNGPPKNWPTGTRPPSSRNIIETPTLAAGIKQAKPPIPTQTKPNVPSSTALPLYNDPGPESGVVVVLTRPFDGLTLDRGAEEADVIEGLADVEGPATKEILNSMGPVPIGRQTAQPLEAPVKYTGKRSRRGARGRSQKEATIQIPMTATHSVQDPDPSPGVIRRGGRPSKGWRQTPLTEPSPSTKIQPSANGFASPQPASKRKSRNLRYKNGEEQNGWATEEATDIQDMGDFDFEGNLSKFDKRGVFDQIRHDDTTADEERLVSFNRLPMRSGTAGGKNLHYTENVLDSPVATGSANWNSEAGDSEDDDAQINSGRSSRRNISRATMRRPPSRKSSAVASSNHQVGGPGLRYSSPHHIGSPNLKANRKVPSITESSNTPKPSLRMSSTGQACPCVSPLQMLEIEQLAISELGMTEDMIAENAARGIAELALRVVQQEAEDSSKDLHPASSVMVILAGNHRSGARAIAAGRQLRSHGARVSICVLGIEREDDLVDSVRRQLHIFRKSGGRVIQDSELPRLYTENNALEELLVIEALLSTHVTFDDLKGDDQARYLELKAWASNWSEQMCHIISVDVPSGVDASTGQTLRTDDGVAVEFPADYVISMGAPRLGLLSIGDWATAKLFVADIGISNTAWRKYGTRRRHGIEFGSEWVVGLRYHAGGE</sequence>
<feature type="region of interest" description="Disordered" evidence="5">
    <location>
        <begin position="244"/>
        <end position="358"/>
    </location>
</feature>
<comment type="subcellular location">
    <subcellularLocation>
        <location evidence="1">Cytoplasm</location>
        <location evidence="1">P-body</location>
    </subcellularLocation>
</comment>
<dbReference type="Gene3D" id="3.40.50.10260">
    <property type="entry name" value="YjeF N-terminal domain"/>
    <property type="match status" value="1"/>
</dbReference>
<evidence type="ECO:0000256" key="2">
    <source>
        <dbReference type="ARBA" id="ARBA00006610"/>
    </source>
</evidence>
<feature type="compositionally biased region" description="Polar residues" evidence="5">
    <location>
        <begin position="511"/>
        <end position="527"/>
    </location>
</feature>
<dbReference type="PROSITE" id="PS51512">
    <property type="entry name" value="DFDF"/>
    <property type="match status" value="1"/>
</dbReference>
<dbReference type="AlphaFoldDB" id="A0A5M8PHT2"/>
<evidence type="ECO:0000256" key="3">
    <source>
        <dbReference type="ARBA" id="ARBA00015797"/>
    </source>
</evidence>
<protein>
    <recommendedName>
        <fullName evidence="3">Enhancer of mRNA-decapping protein 3</fullName>
    </recommendedName>
</protein>